<dbReference type="EMBL" id="GL732571">
    <property type="protein sequence ID" value="EFX75956.1"/>
    <property type="molecule type" value="Genomic_DNA"/>
</dbReference>
<proteinExistence type="predicted"/>
<evidence type="ECO:0000256" key="1">
    <source>
        <dbReference type="SAM" id="MobiDB-lite"/>
    </source>
</evidence>
<sequence length="67" mass="7944">MLRQYSREELMSFNRPAPPSIPQSRFIFLRLSGLCLFRPTKRPKKRRPTIADGQTLSFVRPINRQQN</sequence>
<feature type="compositionally biased region" description="Polar residues" evidence="1">
    <location>
        <begin position="52"/>
        <end position="67"/>
    </location>
</feature>
<keyword evidence="3" id="KW-1185">Reference proteome</keyword>
<feature type="region of interest" description="Disordered" evidence="1">
    <location>
        <begin position="42"/>
        <end position="67"/>
    </location>
</feature>
<dbReference type="KEGG" id="dpx:DAPPUDRAFT_249504"/>
<evidence type="ECO:0000313" key="2">
    <source>
        <dbReference type="EMBL" id="EFX75956.1"/>
    </source>
</evidence>
<dbReference type="InParanoid" id="E9GWS8"/>
<dbReference type="Proteomes" id="UP000000305">
    <property type="component" value="Unassembled WGS sequence"/>
</dbReference>
<accession>E9GWS8</accession>
<dbReference type="AlphaFoldDB" id="E9GWS8"/>
<gene>
    <name evidence="2" type="ORF">DAPPUDRAFT_249504</name>
</gene>
<evidence type="ECO:0000313" key="3">
    <source>
        <dbReference type="Proteomes" id="UP000000305"/>
    </source>
</evidence>
<protein>
    <submittedName>
        <fullName evidence="2">Uncharacterized protein</fullName>
    </submittedName>
</protein>
<organism evidence="2 3">
    <name type="scientific">Daphnia pulex</name>
    <name type="common">Water flea</name>
    <dbReference type="NCBI Taxonomy" id="6669"/>
    <lineage>
        <taxon>Eukaryota</taxon>
        <taxon>Metazoa</taxon>
        <taxon>Ecdysozoa</taxon>
        <taxon>Arthropoda</taxon>
        <taxon>Crustacea</taxon>
        <taxon>Branchiopoda</taxon>
        <taxon>Diplostraca</taxon>
        <taxon>Cladocera</taxon>
        <taxon>Anomopoda</taxon>
        <taxon>Daphniidae</taxon>
        <taxon>Daphnia</taxon>
    </lineage>
</organism>
<reference evidence="2 3" key="1">
    <citation type="journal article" date="2011" name="Science">
        <title>The ecoresponsive genome of Daphnia pulex.</title>
        <authorList>
            <person name="Colbourne J.K."/>
            <person name="Pfrender M.E."/>
            <person name="Gilbert D."/>
            <person name="Thomas W.K."/>
            <person name="Tucker A."/>
            <person name="Oakley T.H."/>
            <person name="Tokishita S."/>
            <person name="Aerts A."/>
            <person name="Arnold G.J."/>
            <person name="Basu M.K."/>
            <person name="Bauer D.J."/>
            <person name="Caceres C.E."/>
            <person name="Carmel L."/>
            <person name="Casola C."/>
            <person name="Choi J.H."/>
            <person name="Detter J.C."/>
            <person name="Dong Q."/>
            <person name="Dusheyko S."/>
            <person name="Eads B.D."/>
            <person name="Frohlich T."/>
            <person name="Geiler-Samerotte K.A."/>
            <person name="Gerlach D."/>
            <person name="Hatcher P."/>
            <person name="Jogdeo S."/>
            <person name="Krijgsveld J."/>
            <person name="Kriventseva E.V."/>
            <person name="Kultz D."/>
            <person name="Laforsch C."/>
            <person name="Lindquist E."/>
            <person name="Lopez J."/>
            <person name="Manak J.R."/>
            <person name="Muller J."/>
            <person name="Pangilinan J."/>
            <person name="Patwardhan R.P."/>
            <person name="Pitluck S."/>
            <person name="Pritham E.J."/>
            <person name="Rechtsteiner A."/>
            <person name="Rho M."/>
            <person name="Rogozin I.B."/>
            <person name="Sakarya O."/>
            <person name="Salamov A."/>
            <person name="Schaack S."/>
            <person name="Shapiro H."/>
            <person name="Shiga Y."/>
            <person name="Skalitzky C."/>
            <person name="Smith Z."/>
            <person name="Souvorov A."/>
            <person name="Sung W."/>
            <person name="Tang Z."/>
            <person name="Tsuchiya D."/>
            <person name="Tu H."/>
            <person name="Vos H."/>
            <person name="Wang M."/>
            <person name="Wolf Y.I."/>
            <person name="Yamagata H."/>
            <person name="Yamada T."/>
            <person name="Ye Y."/>
            <person name="Shaw J.R."/>
            <person name="Andrews J."/>
            <person name="Crease T.J."/>
            <person name="Tang H."/>
            <person name="Lucas S.M."/>
            <person name="Robertson H.M."/>
            <person name="Bork P."/>
            <person name="Koonin E.V."/>
            <person name="Zdobnov E.M."/>
            <person name="Grigoriev I.V."/>
            <person name="Lynch M."/>
            <person name="Boore J.L."/>
        </authorList>
    </citation>
    <scope>NUCLEOTIDE SEQUENCE [LARGE SCALE GENOMIC DNA]</scope>
</reference>
<dbReference type="HOGENOM" id="CLU_2815047_0_0_1"/>
<name>E9GWS8_DAPPU</name>